<dbReference type="InterPro" id="IPR002656">
    <property type="entry name" value="Acyl_transf_3_dom"/>
</dbReference>
<feature type="transmembrane region" description="Helical" evidence="1">
    <location>
        <begin position="68"/>
        <end position="94"/>
    </location>
</feature>
<name>G7UTX5_PSEUP</name>
<evidence type="ECO:0000313" key="4">
    <source>
        <dbReference type="Proteomes" id="UP000005870"/>
    </source>
</evidence>
<feature type="transmembrane region" description="Helical" evidence="1">
    <location>
        <begin position="197"/>
        <end position="213"/>
    </location>
</feature>
<sequence length="338" mass="37244">MVASHTLPATDTFVAQVPGPLRAVLAKGYLGVDFFFVLSGFIIYYINQDIIGKRGWLGTYVESRVTRIYLPYLPVAVALGVFYTLAPGVGNAGVPWSWWSTLTLLPNGPHSTLGVAWSLSFELCFYALAMLFLRSGRPLLCAFLWACLIVVRQLTQPAFETPFDLSPASILLNPINLEFVFGMFAAHLALHGRGRNAWLWLGALACLAGAAALEFDRVYSPLFGLALALALVPMIRAEWSGHVRVGRWLMVLGNASYAIYLVHFPLLSVIARVVGHAGPLATYHVSILAGLVLSIAAGICYHLVYEKPVLKWVRTQIGRAFCAHHAWTRRIHAKEHFN</sequence>
<dbReference type="AlphaFoldDB" id="G7UTX5"/>
<keyword evidence="1" id="KW-0472">Membrane</keyword>
<feature type="transmembrane region" description="Helical" evidence="1">
    <location>
        <begin position="249"/>
        <end position="271"/>
    </location>
</feature>
<dbReference type="PANTHER" id="PTHR23028">
    <property type="entry name" value="ACETYLTRANSFERASE"/>
    <property type="match status" value="1"/>
</dbReference>
<feature type="domain" description="Acyltransferase 3" evidence="2">
    <location>
        <begin position="1"/>
        <end position="298"/>
    </location>
</feature>
<evidence type="ECO:0000259" key="2">
    <source>
        <dbReference type="Pfam" id="PF01757"/>
    </source>
</evidence>
<dbReference type="eggNOG" id="COG1835">
    <property type="taxonomic scope" value="Bacteria"/>
</dbReference>
<dbReference type="Proteomes" id="UP000005870">
    <property type="component" value="Chromosome"/>
</dbReference>
<accession>G7UTX5</accession>
<feature type="transmembrane region" description="Helical" evidence="1">
    <location>
        <begin position="140"/>
        <end position="159"/>
    </location>
</feature>
<dbReference type="PANTHER" id="PTHR23028:SF131">
    <property type="entry name" value="BLR2367 PROTEIN"/>
    <property type="match status" value="1"/>
</dbReference>
<dbReference type="GO" id="GO:0000271">
    <property type="term" value="P:polysaccharide biosynthetic process"/>
    <property type="evidence" value="ECO:0007669"/>
    <property type="project" value="TreeGrafter"/>
</dbReference>
<dbReference type="GO" id="GO:0016020">
    <property type="term" value="C:membrane"/>
    <property type="evidence" value="ECO:0007669"/>
    <property type="project" value="TreeGrafter"/>
</dbReference>
<protein>
    <submittedName>
        <fullName evidence="3">Exopolysaccharide biosynthesis protein</fullName>
    </submittedName>
</protein>
<keyword evidence="1" id="KW-0812">Transmembrane</keyword>
<feature type="transmembrane region" description="Helical" evidence="1">
    <location>
        <begin position="219"/>
        <end position="237"/>
    </location>
</feature>
<dbReference type="EMBL" id="CP003093">
    <property type="protein sequence ID" value="AER57409.1"/>
    <property type="molecule type" value="Genomic_DNA"/>
</dbReference>
<dbReference type="HOGENOM" id="CLU_005679_2_0_6"/>
<dbReference type="InterPro" id="IPR050879">
    <property type="entry name" value="Acyltransferase_3"/>
</dbReference>
<organism evidence="3 4">
    <name type="scientific">Pseudoxanthomonas spadix (strain BD-a59)</name>
    <dbReference type="NCBI Taxonomy" id="1045855"/>
    <lineage>
        <taxon>Bacteria</taxon>
        <taxon>Pseudomonadati</taxon>
        <taxon>Pseudomonadota</taxon>
        <taxon>Gammaproteobacteria</taxon>
        <taxon>Lysobacterales</taxon>
        <taxon>Lysobacteraceae</taxon>
        <taxon>Pseudoxanthomonas</taxon>
    </lineage>
</organism>
<reference evidence="3 4" key="1">
    <citation type="journal article" date="2012" name="J. Bacteriol.">
        <title>Complete Genome Sequence of the BTEX-Degrading Bacterium Pseudoxanthomonas spadix BD-a59.</title>
        <authorList>
            <person name="Lee S.H."/>
            <person name="Jin H.M."/>
            <person name="Lee H.J."/>
            <person name="Kim J.M."/>
            <person name="Jeon C.O."/>
        </authorList>
    </citation>
    <scope>NUCLEOTIDE SEQUENCE [LARGE SCALE GENOMIC DNA]</scope>
    <source>
        <strain evidence="3 4">BD-a59</strain>
    </source>
</reference>
<feature type="transmembrane region" description="Helical" evidence="1">
    <location>
        <begin position="283"/>
        <end position="304"/>
    </location>
</feature>
<feature type="transmembrane region" description="Helical" evidence="1">
    <location>
        <begin position="28"/>
        <end position="47"/>
    </location>
</feature>
<keyword evidence="4" id="KW-1185">Reference proteome</keyword>
<feature type="transmembrane region" description="Helical" evidence="1">
    <location>
        <begin position="171"/>
        <end position="190"/>
    </location>
</feature>
<keyword evidence="1" id="KW-1133">Transmembrane helix</keyword>
<feature type="transmembrane region" description="Helical" evidence="1">
    <location>
        <begin position="114"/>
        <end position="133"/>
    </location>
</feature>
<gene>
    <name evidence="3" type="ordered locus">DSC_13825</name>
</gene>
<dbReference type="KEGG" id="psd:DSC_13825"/>
<dbReference type="GO" id="GO:0016747">
    <property type="term" value="F:acyltransferase activity, transferring groups other than amino-acyl groups"/>
    <property type="evidence" value="ECO:0007669"/>
    <property type="project" value="InterPro"/>
</dbReference>
<evidence type="ECO:0000256" key="1">
    <source>
        <dbReference type="SAM" id="Phobius"/>
    </source>
</evidence>
<dbReference type="Pfam" id="PF01757">
    <property type="entry name" value="Acyl_transf_3"/>
    <property type="match status" value="1"/>
</dbReference>
<evidence type="ECO:0000313" key="3">
    <source>
        <dbReference type="EMBL" id="AER57409.1"/>
    </source>
</evidence>
<proteinExistence type="predicted"/>